<dbReference type="RefSeq" id="WP_248670126.1">
    <property type="nucleotide sequence ID" value="NZ_JALPRX010000177.1"/>
</dbReference>
<proteinExistence type="predicted"/>
<gene>
    <name evidence="1" type="ORF">M0638_27385</name>
</gene>
<accession>A0A9X2BZL1</accession>
<evidence type="ECO:0000313" key="2">
    <source>
        <dbReference type="Proteomes" id="UP001139516"/>
    </source>
</evidence>
<name>A0A9X2BZL1_9PROT</name>
<dbReference type="Proteomes" id="UP001139516">
    <property type="component" value="Unassembled WGS sequence"/>
</dbReference>
<dbReference type="InterPro" id="IPR048813">
    <property type="entry name" value="GP7-like"/>
</dbReference>
<dbReference type="Pfam" id="PF20911">
    <property type="entry name" value="GP7"/>
    <property type="match status" value="1"/>
</dbReference>
<dbReference type="NCBIfam" id="NF045672">
    <property type="entry name" value="MCP_gp7_epsi_15"/>
    <property type="match status" value="1"/>
</dbReference>
<dbReference type="AlphaFoldDB" id="A0A9X2BZL1"/>
<evidence type="ECO:0000313" key="1">
    <source>
        <dbReference type="EMBL" id="MCK8788084.1"/>
    </source>
</evidence>
<keyword evidence="2" id="KW-1185">Reference proteome</keyword>
<organism evidence="1 2">
    <name type="scientific">Roseomonas acroporae</name>
    <dbReference type="NCBI Taxonomy" id="2937791"/>
    <lineage>
        <taxon>Bacteria</taxon>
        <taxon>Pseudomonadati</taxon>
        <taxon>Pseudomonadota</taxon>
        <taxon>Alphaproteobacteria</taxon>
        <taxon>Acetobacterales</taxon>
        <taxon>Roseomonadaceae</taxon>
        <taxon>Roseomonas</taxon>
    </lineage>
</organism>
<reference evidence="1" key="1">
    <citation type="submission" date="2022-04" db="EMBL/GenBank/DDBJ databases">
        <title>Roseomonas acroporae sp. nov., isolated from coral Acropora digitifera.</title>
        <authorList>
            <person name="Sun H."/>
        </authorList>
    </citation>
    <scope>NUCLEOTIDE SEQUENCE</scope>
    <source>
        <strain evidence="1">NAR14</strain>
    </source>
</reference>
<protein>
    <submittedName>
        <fullName evidence="1">Uncharacterized protein</fullName>
    </submittedName>
</protein>
<comment type="caution">
    <text evidence="1">The sequence shown here is derived from an EMBL/GenBank/DDBJ whole genome shotgun (WGS) entry which is preliminary data.</text>
</comment>
<dbReference type="EMBL" id="JALPRX010000177">
    <property type="protein sequence ID" value="MCK8788084.1"/>
    <property type="molecule type" value="Genomic_DNA"/>
</dbReference>
<sequence>MAILTNNVLTLADYATRLGPDGTLAPLINMVSQNNEVLEDMLWMEGNLPTGHKTTQVVGIPQASWRLLNYGVPYVKGQTASVTDTTAMLEAYTKTDKKLVDLASNPAGFRLGEESIVIQGMSIQMASALFYGNNQANPAMFTGLAPRYSTVNTGTAPNAANVLDAGGTGSDNTSIWLVVWGQNSITGIYPKGSQAGLQHEDVTTNAPVLDAAGNPYQAYQSHYMWDCGISLRDWRYVVRIANISIAALKAGTGPNLIDLMIQAVNLPPVMPSGAGNVQGTAGDGGRAAPVTMGRAAIYCNRTVATWLQIAFRKERTAFTSVETVMGRTITSFEGIPIRKTDALLNTEARVV</sequence>